<dbReference type="Gene3D" id="2.40.40.20">
    <property type="match status" value="1"/>
</dbReference>
<keyword evidence="3" id="KW-1185">Reference proteome</keyword>
<evidence type="ECO:0000259" key="1">
    <source>
        <dbReference type="PROSITE" id="PS51379"/>
    </source>
</evidence>
<dbReference type="CDD" id="cd02784">
    <property type="entry name" value="MopB_CT_PHLH"/>
    <property type="match status" value="1"/>
</dbReference>
<comment type="caution">
    <text evidence="2">The sequence shown here is derived from an EMBL/GenBank/DDBJ whole genome shotgun (WGS) entry which is preliminary data.</text>
</comment>
<evidence type="ECO:0000313" key="2">
    <source>
        <dbReference type="EMBL" id="PKQ69661.1"/>
    </source>
</evidence>
<name>A0A2N3IH97_9BACT</name>
<dbReference type="CDD" id="cd10551">
    <property type="entry name" value="PsrB"/>
    <property type="match status" value="1"/>
</dbReference>
<feature type="domain" description="4Fe-4S ferredoxin-type" evidence="1">
    <location>
        <begin position="768"/>
        <end position="798"/>
    </location>
</feature>
<dbReference type="PROSITE" id="PS51318">
    <property type="entry name" value="TAT"/>
    <property type="match status" value="1"/>
</dbReference>
<dbReference type="PANTHER" id="PTHR42783">
    <property type="entry name" value="GLUTAMATE SYNTHASE [NADPH] SMALL CHAIN"/>
    <property type="match status" value="1"/>
</dbReference>
<dbReference type="SUPFAM" id="SSF50692">
    <property type="entry name" value="ADC-like"/>
    <property type="match status" value="1"/>
</dbReference>
<accession>A0A2N3IH97</accession>
<dbReference type="Pfam" id="PF13247">
    <property type="entry name" value="Fer4_11"/>
    <property type="match status" value="1"/>
</dbReference>
<dbReference type="RefSeq" id="WP_101358600.1">
    <property type="nucleotide sequence ID" value="NZ_NKXO01000018.1"/>
</dbReference>
<protein>
    <submittedName>
        <fullName evidence="2">4Fe-4S dicluster domain</fullName>
    </submittedName>
</protein>
<dbReference type="NCBIfam" id="TIGR04519">
    <property type="entry name" value="MoCo_extend_TAT"/>
    <property type="match status" value="1"/>
</dbReference>
<sequence>MENKKIYWKGFEELTNDLEFVKKADKEFPEFLPIAEKDDNGNTSRRDFLKLMGFSVAAVSLAACEAPVKNAIPYLNKPEEIDPSIPNYYASTYFADGEYCSILVKTREGRPIKIEGNTLSKVTKGATSARVQASVLNLYDLARLNSFMKGNQKIKIKDADQEIINALQSTSGTIYIVTHTIISPSTKAVLAEFTKKYPSTKVVTYDAISAYGILKANEKSFGVYALPTYDFSKADVIVGINADFLGTWLNALEYSGQYAQTRRLNKEKISISRHYQFESGMSLTGANADYRTAIRPSQEALVVAHLYNEIVGGLSVPAISDNAVVEKIKKAAADLKNAKGKALVVCGSNDVNVQILVNAINNELSSYSSTIDLAHPNYTKQGNDEEMAKFVDDLKGGSVGAVIFYGTNPVYDYPRGKEIADALKNVSLSISLADRADETAKLCKYICPDANFLESWGDAMPCAGHYSLQQPAITFIYPEGTRQAQDSFLTWAGSKATYYNFLRGYWKNNLLKGTDFENAWIKALHDGVFETTSVAITDDTKKEEKPTTTAVAFKADVNAAVSAIAFKEGKGKELHLYTKIGLGSGKFANNPWLQELPDPVTKATWDNYAAISKTYAKELGVETGDIVKVTAKGISFELPVLVQPGQQKDTISIALGYGHTDVGKCGNGVGQNAYPAVALKGESLVYASDEVALSKTDKKVQMALTQTHQTLMGRGHVREAKLAEYSKNPKIIREKYDVYIQTSEGPKKPTELTMWKGHEEAYNKNHWWGLAIDLNACTGCSACLIACQSENNVPVVGRKEVVYAREMHWIRIDRYYSTDADLNDKSIGGYKKMEEPSDNPEVLFLPVMCQHCNNAPCETVCPVVATTHSSEGLNQMTYNRCVGTRYCANNCPFKVRRFNWFNYTNDEKFTTVNFMAQSDLGRMVLNPDVTVRSRGVMEKCSLCVQRIQAGKLEAKKEKRKVKDGDIKVACQQACPTGAIVFGDMNDPESEIVKLVGITKNEKKDIVANDPRAYHLLEEINVKANVTYLAKIRNQDENNKKA</sequence>
<dbReference type="AlphaFoldDB" id="A0A2N3IH97"/>
<organism evidence="2 3">
    <name type="scientific">Raineya orbicola</name>
    <dbReference type="NCBI Taxonomy" id="2016530"/>
    <lineage>
        <taxon>Bacteria</taxon>
        <taxon>Pseudomonadati</taxon>
        <taxon>Bacteroidota</taxon>
        <taxon>Cytophagia</taxon>
        <taxon>Cytophagales</taxon>
        <taxon>Raineyaceae</taxon>
        <taxon>Raineya</taxon>
    </lineage>
</organism>
<dbReference type="InterPro" id="IPR006311">
    <property type="entry name" value="TAT_signal"/>
</dbReference>
<dbReference type="EMBL" id="NKXO01000018">
    <property type="protein sequence ID" value="PKQ69661.1"/>
    <property type="molecule type" value="Genomic_DNA"/>
</dbReference>
<dbReference type="Proteomes" id="UP000233387">
    <property type="component" value="Unassembled WGS sequence"/>
</dbReference>
<evidence type="ECO:0000313" key="3">
    <source>
        <dbReference type="Proteomes" id="UP000233387"/>
    </source>
</evidence>
<dbReference type="PROSITE" id="PS51379">
    <property type="entry name" value="4FE4S_FER_2"/>
    <property type="match status" value="2"/>
</dbReference>
<dbReference type="SUPFAM" id="SSF54862">
    <property type="entry name" value="4Fe-4S ferredoxins"/>
    <property type="match status" value="1"/>
</dbReference>
<dbReference type="PANTHER" id="PTHR42783:SF3">
    <property type="entry name" value="GLUTAMATE SYNTHASE [NADPH] SMALL CHAIN-RELATED"/>
    <property type="match status" value="1"/>
</dbReference>
<gene>
    <name evidence="2" type="ORF">Rain11_1333</name>
</gene>
<dbReference type="Gene3D" id="2.20.25.90">
    <property type="entry name" value="ADC-like domains"/>
    <property type="match status" value="1"/>
</dbReference>
<dbReference type="InterPro" id="IPR009010">
    <property type="entry name" value="Asp_de-COase-like_dom_sf"/>
</dbReference>
<dbReference type="InterPro" id="IPR017896">
    <property type="entry name" value="4Fe4S_Fe-S-bd"/>
</dbReference>
<proteinExistence type="predicted"/>
<reference evidence="2 3" key="1">
    <citation type="submission" date="2017-06" db="EMBL/GenBank/DDBJ databases">
        <title>Raineya orbicola gen. nov., sp. nov. a slightly thermophilic bacterium of the phylum Bacteroidetes and the description of Raineyaceae fam. nov.</title>
        <authorList>
            <person name="Albuquerque L."/>
            <person name="Polonia A.R.M."/>
            <person name="Barroso C."/>
            <person name="Froufe H.J.C."/>
            <person name="Lage O."/>
            <person name="Lobo-Da-Cunha A."/>
            <person name="Egas C."/>
            <person name="Da Costa M.S."/>
        </authorList>
    </citation>
    <scope>NUCLEOTIDE SEQUENCE [LARGE SCALE GENOMIC DNA]</scope>
    <source>
        <strain evidence="2 3">SPSPC-11</strain>
    </source>
</reference>
<dbReference type="OrthoDB" id="9779457at2"/>
<feature type="domain" description="4Fe-4S ferredoxin-type" evidence="1">
    <location>
        <begin position="872"/>
        <end position="901"/>
    </location>
</feature>
<dbReference type="Gene3D" id="3.40.50.740">
    <property type="match status" value="1"/>
</dbReference>
<dbReference type="InterPro" id="IPR030948">
    <property type="entry name" value="TAT_var_transloc_signal_dom"/>
</dbReference>
<dbReference type="SUPFAM" id="SSF53706">
    <property type="entry name" value="Formate dehydrogenase/DMSO reductase, domains 1-3"/>
    <property type="match status" value="1"/>
</dbReference>
<dbReference type="Gene3D" id="3.30.70.20">
    <property type="match status" value="2"/>
</dbReference>